<dbReference type="GO" id="GO:0005694">
    <property type="term" value="C:chromosome"/>
    <property type="evidence" value="ECO:0007669"/>
    <property type="project" value="TreeGrafter"/>
</dbReference>
<sequence>MLAPDDLVTVLKANFGHSNFRHNQEEIIRAIMNGENVIAKLPTGGGKSLLYQLPAVLLQKTVVVGPLRALSHDQVNYLTSRNIEARFWDSDQTLEEASSVLSAFKSSKVKILFASPEKLCSQEFVQTMQGVPLDLLVIDEAHLVEEWGNAFRPKYLLMKTIATLLSPKRVLCLSATITPEVTEILKLSFNVRDEFIFKMPLVRRNLVLRCIQTSQETKKEDIFQAVVSNLKKNSPFAGDGVIYCLFRKDTEELATYLTLYSGNQFQCRSFHAGMTTAERLDTEKWFKESSNGVYKVIVATVAFGLGIDKPDVRFVIHATIAQSPERYSQEIGRAGRDGVQSICQTFYCSDDVGLVSSLILSYQVPTKDLTDLVSKLLQVPKVLTPVPCDEKDTFIIQWVLVQLANKGMITFKGFKNKDLSNYDHTPAVIALTAQDKAQVAEEISSRYNELYENRAKSASLMEDFFQQPTCWWQQLLKYFEETCDPCGACGACVGELINRRHLKPVSQDTYDRCLKFVMMEKYKEVFSATGGEFVMGVQFLFGNETVRFKFQELCANKMRDIKKAAKKKGAKTATLPIPFASKSDVEEFFGCLRGTGFTASKVLTDIKTKTGKPPRSRFMYYH</sequence>
<reference evidence="12 13" key="1">
    <citation type="submission" date="2016-07" db="EMBL/GenBank/DDBJ databases">
        <title>Pervasive Adenine N6-methylation of Active Genes in Fungi.</title>
        <authorList>
            <consortium name="DOE Joint Genome Institute"/>
            <person name="Mondo S.J."/>
            <person name="Dannebaum R.O."/>
            <person name="Kuo R.C."/>
            <person name="Labutti K."/>
            <person name="Haridas S."/>
            <person name="Kuo A."/>
            <person name="Salamov A."/>
            <person name="Ahrendt S.R."/>
            <person name="Lipzen A."/>
            <person name="Sullivan W."/>
            <person name="Andreopoulos W.B."/>
            <person name="Clum A."/>
            <person name="Lindquist E."/>
            <person name="Daum C."/>
            <person name="Ramamoorthy G.K."/>
            <person name="Gryganskyi A."/>
            <person name="Culley D."/>
            <person name="Magnuson J.K."/>
            <person name="James T.Y."/>
            <person name="O'Malley M.A."/>
            <person name="Stajich J.E."/>
            <person name="Spatafora J.W."/>
            <person name="Visel A."/>
            <person name="Grigoriev I.V."/>
        </authorList>
    </citation>
    <scope>NUCLEOTIDE SEQUENCE [LARGE SCALE GENOMIC DNA]</scope>
    <source>
        <strain evidence="12 13">JEL800</strain>
    </source>
</reference>
<gene>
    <name evidence="12" type="ORF">BCR33DRAFT_707259</name>
</gene>
<dbReference type="OrthoDB" id="10261556at2759"/>
<evidence type="ECO:0000256" key="3">
    <source>
        <dbReference type="ARBA" id="ARBA00022801"/>
    </source>
</evidence>
<comment type="caution">
    <text evidence="12">The sequence shown here is derived from an EMBL/GenBank/DDBJ whole genome shotgun (WGS) entry which is preliminary data.</text>
</comment>
<evidence type="ECO:0000256" key="5">
    <source>
        <dbReference type="ARBA" id="ARBA00022840"/>
    </source>
</evidence>
<evidence type="ECO:0000256" key="2">
    <source>
        <dbReference type="ARBA" id="ARBA00022741"/>
    </source>
</evidence>
<dbReference type="InterPro" id="IPR036388">
    <property type="entry name" value="WH-like_DNA-bd_sf"/>
</dbReference>
<dbReference type="STRING" id="329046.A0A1Y2AIB7"/>
<keyword evidence="2" id="KW-0547">Nucleotide-binding</keyword>
<dbReference type="CDD" id="cd17920">
    <property type="entry name" value="DEXHc_RecQ"/>
    <property type="match status" value="1"/>
</dbReference>
<name>A0A1Y2AIB7_9FUNG</name>
<dbReference type="GO" id="GO:0043138">
    <property type="term" value="F:3'-5' DNA helicase activity"/>
    <property type="evidence" value="ECO:0007669"/>
    <property type="project" value="UniProtKB-EC"/>
</dbReference>
<dbReference type="Gene3D" id="3.40.50.300">
    <property type="entry name" value="P-loop containing nucleotide triphosphate hydrolases"/>
    <property type="match status" value="2"/>
</dbReference>
<evidence type="ECO:0000256" key="1">
    <source>
        <dbReference type="ARBA" id="ARBA00005446"/>
    </source>
</evidence>
<dbReference type="GO" id="GO:0005737">
    <property type="term" value="C:cytoplasm"/>
    <property type="evidence" value="ECO:0007669"/>
    <property type="project" value="TreeGrafter"/>
</dbReference>
<dbReference type="GO" id="GO:0006281">
    <property type="term" value="P:DNA repair"/>
    <property type="evidence" value="ECO:0007669"/>
    <property type="project" value="TreeGrafter"/>
</dbReference>
<dbReference type="NCBIfam" id="TIGR00614">
    <property type="entry name" value="recQ_fam"/>
    <property type="match status" value="1"/>
</dbReference>
<dbReference type="InterPro" id="IPR011545">
    <property type="entry name" value="DEAD/DEAH_box_helicase_dom"/>
</dbReference>
<dbReference type="PANTHER" id="PTHR13710:SF105">
    <property type="entry name" value="ATP-DEPENDENT DNA HELICASE Q1"/>
    <property type="match status" value="1"/>
</dbReference>
<dbReference type="GO" id="GO:0006310">
    <property type="term" value="P:DNA recombination"/>
    <property type="evidence" value="ECO:0007669"/>
    <property type="project" value="InterPro"/>
</dbReference>
<dbReference type="Proteomes" id="UP000193642">
    <property type="component" value="Unassembled WGS sequence"/>
</dbReference>
<keyword evidence="13" id="KW-1185">Reference proteome</keyword>
<dbReference type="GO" id="GO:0003677">
    <property type="term" value="F:DNA binding"/>
    <property type="evidence" value="ECO:0007669"/>
    <property type="project" value="UniProtKB-KW"/>
</dbReference>
<evidence type="ECO:0000259" key="10">
    <source>
        <dbReference type="PROSITE" id="PS51192"/>
    </source>
</evidence>
<dbReference type="Gene3D" id="1.10.10.10">
    <property type="entry name" value="Winged helix-like DNA-binding domain superfamily/Winged helix DNA-binding domain"/>
    <property type="match status" value="1"/>
</dbReference>
<feature type="domain" description="Helicase ATP-binding" evidence="10">
    <location>
        <begin position="28"/>
        <end position="195"/>
    </location>
</feature>
<dbReference type="EMBL" id="MCGO01000182">
    <property type="protein sequence ID" value="ORY22333.1"/>
    <property type="molecule type" value="Genomic_DNA"/>
</dbReference>
<evidence type="ECO:0000313" key="13">
    <source>
        <dbReference type="Proteomes" id="UP000193642"/>
    </source>
</evidence>
<evidence type="ECO:0000256" key="9">
    <source>
        <dbReference type="ARBA" id="ARBA00034808"/>
    </source>
</evidence>
<evidence type="ECO:0000256" key="4">
    <source>
        <dbReference type="ARBA" id="ARBA00022806"/>
    </source>
</evidence>
<dbReference type="InterPro" id="IPR014001">
    <property type="entry name" value="Helicase_ATP-bd"/>
</dbReference>
<dbReference type="GO" id="GO:0009378">
    <property type="term" value="F:four-way junction helicase activity"/>
    <property type="evidence" value="ECO:0007669"/>
    <property type="project" value="TreeGrafter"/>
</dbReference>
<keyword evidence="4 12" id="KW-0347">Helicase</keyword>
<evidence type="ECO:0000259" key="11">
    <source>
        <dbReference type="PROSITE" id="PS51194"/>
    </source>
</evidence>
<evidence type="ECO:0000313" key="12">
    <source>
        <dbReference type="EMBL" id="ORY22333.1"/>
    </source>
</evidence>
<dbReference type="Pfam" id="PF00270">
    <property type="entry name" value="DEAD"/>
    <property type="match status" value="1"/>
</dbReference>
<evidence type="ECO:0000256" key="6">
    <source>
        <dbReference type="ARBA" id="ARBA00023125"/>
    </source>
</evidence>
<keyword evidence="5" id="KW-0067">ATP-binding</keyword>
<dbReference type="PANTHER" id="PTHR13710">
    <property type="entry name" value="DNA HELICASE RECQ FAMILY MEMBER"/>
    <property type="match status" value="1"/>
</dbReference>
<evidence type="ECO:0000256" key="7">
    <source>
        <dbReference type="ARBA" id="ARBA00023235"/>
    </source>
</evidence>
<dbReference type="Pfam" id="PF00271">
    <property type="entry name" value="Helicase_C"/>
    <property type="match status" value="1"/>
</dbReference>
<dbReference type="SMART" id="SM00490">
    <property type="entry name" value="HELICc"/>
    <property type="match status" value="1"/>
</dbReference>
<dbReference type="GO" id="GO:0005524">
    <property type="term" value="F:ATP binding"/>
    <property type="evidence" value="ECO:0007669"/>
    <property type="project" value="UniProtKB-KW"/>
</dbReference>
<dbReference type="InterPro" id="IPR027417">
    <property type="entry name" value="P-loop_NTPase"/>
</dbReference>
<dbReference type="InterPro" id="IPR001650">
    <property type="entry name" value="Helicase_C-like"/>
</dbReference>
<protein>
    <recommendedName>
        <fullName evidence="9">DNA 3'-5' helicase</fullName>
        <ecNumber evidence="9">5.6.2.4</ecNumber>
    </recommendedName>
</protein>
<feature type="domain" description="Helicase C-terminal" evidence="11">
    <location>
        <begin position="221"/>
        <end position="380"/>
    </location>
</feature>
<keyword evidence="6" id="KW-0238">DNA-binding</keyword>
<dbReference type="GO" id="GO:0016787">
    <property type="term" value="F:hydrolase activity"/>
    <property type="evidence" value="ECO:0007669"/>
    <property type="project" value="UniProtKB-KW"/>
</dbReference>
<dbReference type="PROSITE" id="PS51194">
    <property type="entry name" value="HELICASE_CTER"/>
    <property type="match status" value="1"/>
</dbReference>
<comment type="catalytic activity">
    <reaction evidence="8">
        <text>Couples ATP hydrolysis with the unwinding of duplex DNA by translocating in the 3'-5' direction.</text>
        <dbReference type="EC" id="5.6.2.4"/>
    </reaction>
</comment>
<dbReference type="PROSITE" id="PS51192">
    <property type="entry name" value="HELICASE_ATP_BIND_1"/>
    <property type="match status" value="1"/>
</dbReference>
<dbReference type="SUPFAM" id="SSF52540">
    <property type="entry name" value="P-loop containing nucleoside triphosphate hydrolases"/>
    <property type="match status" value="1"/>
</dbReference>
<dbReference type="SMART" id="SM00487">
    <property type="entry name" value="DEXDc"/>
    <property type="match status" value="1"/>
</dbReference>
<dbReference type="AlphaFoldDB" id="A0A1Y2AIB7"/>
<keyword evidence="7" id="KW-0413">Isomerase</keyword>
<dbReference type="InterPro" id="IPR004589">
    <property type="entry name" value="DNA_helicase_ATP-dep_RecQ"/>
</dbReference>
<evidence type="ECO:0000256" key="8">
    <source>
        <dbReference type="ARBA" id="ARBA00034617"/>
    </source>
</evidence>
<accession>A0A1Y2AIB7</accession>
<proteinExistence type="inferred from homology"/>
<organism evidence="12 13">
    <name type="scientific">Rhizoclosmatium globosum</name>
    <dbReference type="NCBI Taxonomy" id="329046"/>
    <lineage>
        <taxon>Eukaryota</taxon>
        <taxon>Fungi</taxon>
        <taxon>Fungi incertae sedis</taxon>
        <taxon>Chytridiomycota</taxon>
        <taxon>Chytridiomycota incertae sedis</taxon>
        <taxon>Chytridiomycetes</taxon>
        <taxon>Chytridiales</taxon>
        <taxon>Chytriomycetaceae</taxon>
        <taxon>Rhizoclosmatium</taxon>
    </lineage>
</organism>
<comment type="similarity">
    <text evidence="1">Belongs to the helicase family. RecQ subfamily.</text>
</comment>
<dbReference type="EC" id="5.6.2.4" evidence="9"/>
<keyword evidence="3" id="KW-0378">Hydrolase</keyword>